<dbReference type="CDD" id="cd00555">
    <property type="entry name" value="Maf"/>
    <property type="match status" value="1"/>
</dbReference>
<dbReference type="HAMAP" id="MF_00528">
    <property type="entry name" value="Maf"/>
    <property type="match status" value="1"/>
</dbReference>
<dbReference type="Pfam" id="PF02545">
    <property type="entry name" value="Maf"/>
    <property type="match status" value="1"/>
</dbReference>
<comment type="cofactor">
    <cofactor evidence="1 3">
        <name>a divalent metal cation</name>
        <dbReference type="ChEBI" id="CHEBI:60240"/>
    </cofactor>
</comment>
<keyword evidence="3" id="KW-0546">Nucleotide metabolism</keyword>
<dbReference type="EC" id="3.6.1.9" evidence="3"/>
<dbReference type="AlphaFoldDB" id="A0A6N7VJD7"/>
<dbReference type="GO" id="GO:0047429">
    <property type="term" value="F:nucleoside triphosphate diphosphatase activity"/>
    <property type="evidence" value="ECO:0007669"/>
    <property type="project" value="UniProtKB-EC"/>
</dbReference>
<evidence type="ECO:0000256" key="3">
    <source>
        <dbReference type="HAMAP-Rule" id="MF_00528"/>
    </source>
</evidence>
<evidence type="ECO:0000313" key="5">
    <source>
        <dbReference type="EMBL" id="MSS81799.1"/>
    </source>
</evidence>
<dbReference type="InterPro" id="IPR029001">
    <property type="entry name" value="ITPase-like_fam"/>
</dbReference>
<comment type="catalytic activity">
    <reaction evidence="3">
        <text>dTTP + H2O = dTMP + diphosphate + H(+)</text>
        <dbReference type="Rhea" id="RHEA:28534"/>
        <dbReference type="ChEBI" id="CHEBI:15377"/>
        <dbReference type="ChEBI" id="CHEBI:15378"/>
        <dbReference type="ChEBI" id="CHEBI:33019"/>
        <dbReference type="ChEBI" id="CHEBI:37568"/>
        <dbReference type="ChEBI" id="CHEBI:63528"/>
        <dbReference type="EC" id="3.6.1.9"/>
    </reaction>
</comment>
<sequence>MLVMELILASGSPRRLELLRQIGLEPRVVVSRGEEEKNDATPEQLVLANALAKGREVRDRLGDRVPILAADTVVALDGEILGKPRDRAEAARMLRKLSGRTHRVLTGMALFFQGQVRTHVETTKVEFSPLSEKDIAWYIATGEPLDKAGAYGIQGKAALFIPSIQGSYTNVVGLPLAPLKKLFAELDVTRHDTLSDPGDASGGTAPGTAPGQGT</sequence>
<evidence type="ECO:0000313" key="6">
    <source>
        <dbReference type="Proteomes" id="UP000441455"/>
    </source>
</evidence>
<comment type="function">
    <text evidence="3">Nucleoside triphosphate pyrophosphatase that hydrolyzes dTTP and UTP. May have a dual role in cell division arrest and in preventing the incorporation of modified nucleotides into cellular nucleic acids.</text>
</comment>
<comment type="similarity">
    <text evidence="3">Belongs to the Maf family. YhdE subfamily.</text>
</comment>
<dbReference type="PANTHER" id="PTHR43213">
    <property type="entry name" value="BIFUNCTIONAL DTTP/UTP PYROPHOSPHATASE/METHYLTRANSFERASE PROTEIN-RELATED"/>
    <property type="match status" value="1"/>
</dbReference>
<evidence type="ECO:0000256" key="2">
    <source>
        <dbReference type="ARBA" id="ARBA00022801"/>
    </source>
</evidence>
<organism evidence="5 6">
    <name type="scientific">Acidaminococcus fermentans</name>
    <dbReference type="NCBI Taxonomy" id="905"/>
    <lineage>
        <taxon>Bacteria</taxon>
        <taxon>Bacillati</taxon>
        <taxon>Bacillota</taxon>
        <taxon>Negativicutes</taxon>
        <taxon>Acidaminococcales</taxon>
        <taxon>Acidaminococcaceae</taxon>
        <taxon>Acidaminococcus</taxon>
    </lineage>
</organism>
<reference evidence="5 6" key="1">
    <citation type="submission" date="2019-08" db="EMBL/GenBank/DDBJ databases">
        <title>In-depth cultivation of the pig gut microbiome towards novel bacterial diversity and tailored functional studies.</title>
        <authorList>
            <person name="Wylensek D."/>
            <person name="Hitch T.C.A."/>
            <person name="Clavel T."/>
        </authorList>
    </citation>
    <scope>NUCLEOTIDE SEQUENCE [LARGE SCALE GENOMIC DNA]</scope>
    <source>
        <strain evidence="5 6">WCA-389-WT-5B</strain>
    </source>
</reference>
<proteinExistence type="inferred from homology"/>
<comment type="subcellular location">
    <subcellularLocation>
        <location evidence="3">Cytoplasm</location>
    </subcellularLocation>
</comment>
<keyword evidence="3" id="KW-0963">Cytoplasm</keyword>
<dbReference type="NCBIfam" id="TIGR00172">
    <property type="entry name" value="maf"/>
    <property type="match status" value="1"/>
</dbReference>
<gene>
    <name evidence="5" type="ORF">FX155_04155</name>
</gene>
<protein>
    <recommendedName>
        <fullName evidence="3">dTTP/UTP pyrophosphatase</fullName>
        <shortName evidence="3">dTTPase/UTPase</shortName>
        <ecNumber evidence="3">3.6.1.9</ecNumber>
    </recommendedName>
    <alternativeName>
        <fullName evidence="3">Nucleoside triphosphate pyrophosphatase</fullName>
    </alternativeName>
    <alternativeName>
        <fullName evidence="3">Nucleotide pyrophosphatase</fullName>
        <shortName evidence="3">Nucleotide PPase</shortName>
    </alternativeName>
</protein>
<feature type="site" description="Important for substrate specificity" evidence="3">
    <location>
        <position position="154"/>
    </location>
</feature>
<comment type="caution">
    <text evidence="5">The sequence shown here is derived from an EMBL/GenBank/DDBJ whole genome shotgun (WGS) entry which is preliminary data.</text>
</comment>
<dbReference type="EMBL" id="VULN01000004">
    <property type="protein sequence ID" value="MSS81799.1"/>
    <property type="molecule type" value="Genomic_DNA"/>
</dbReference>
<comment type="caution">
    <text evidence="3">Lacks conserved residue(s) required for the propagation of feature annotation.</text>
</comment>
<accession>A0A6N7VJD7</accession>
<feature type="site" description="Important for substrate specificity" evidence="3">
    <location>
        <position position="14"/>
    </location>
</feature>
<name>A0A6N7VJD7_ACIFE</name>
<evidence type="ECO:0000256" key="4">
    <source>
        <dbReference type="SAM" id="MobiDB-lite"/>
    </source>
</evidence>
<feature type="region of interest" description="Disordered" evidence="4">
    <location>
        <begin position="193"/>
        <end position="214"/>
    </location>
</feature>
<feature type="active site" description="Proton acceptor" evidence="3">
    <location>
        <position position="71"/>
    </location>
</feature>
<dbReference type="GO" id="GO:0009117">
    <property type="term" value="P:nucleotide metabolic process"/>
    <property type="evidence" value="ECO:0007669"/>
    <property type="project" value="UniProtKB-KW"/>
</dbReference>
<dbReference type="SUPFAM" id="SSF52972">
    <property type="entry name" value="ITPase-like"/>
    <property type="match status" value="1"/>
</dbReference>
<dbReference type="PIRSF" id="PIRSF006305">
    <property type="entry name" value="Maf"/>
    <property type="match status" value="1"/>
</dbReference>
<feature type="site" description="Important for substrate specificity" evidence="3">
    <location>
        <position position="72"/>
    </location>
</feature>
<dbReference type="GO" id="GO:0005737">
    <property type="term" value="C:cytoplasm"/>
    <property type="evidence" value="ECO:0007669"/>
    <property type="project" value="UniProtKB-SubCell"/>
</dbReference>
<dbReference type="Proteomes" id="UP000441455">
    <property type="component" value="Unassembled WGS sequence"/>
</dbReference>
<dbReference type="InterPro" id="IPR003697">
    <property type="entry name" value="Maf-like"/>
</dbReference>
<dbReference type="PANTHER" id="PTHR43213:SF5">
    <property type="entry name" value="BIFUNCTIONAL DTTP_UTP PYROPHOSPHATASE_METHYLTRANSFERASE PROTEIN-RELATED"/>
    <property type="match status" value="1"/>
</dbReference>
<feature type="compositionally biased region" description="Gly residues" evidence="4">
    <location>
        <begin position="200"/>
        <end position="214"/>
    </location>
</feature>
<keyword evidence="2 3" id="KW-0378">Hydrolase</keyword>
<comment type="catalytic activity">
    <reaction evidence="3">
        <text>UTP + H2O = UMP + diphosphate + H(+)</text>
        <dbReference type="Rhea" id="RHEA:29395"/>
        <dbReference type="ChEBI" id="CHEBI:15377"/>
        <dbReference type="ChEBI" id="CHEBI:15378"/>
        <dbReference type="ChEBI" id="CHEBI:33019"/>
        <dbReference type="ChEBI" id="CHEBI:46398"/>
        <dbReference type="ChEBI" id="CHEBI:57865"/>
        <dbReference type="EC" id="3.6.1.9"/>
    </reaction>
</comment>
<dbReference type="OrthoDB" id="9807767at2"/>
<evidence type="ECO:0000256" key="1">
    <source>
        <dbReference type="ARBA" id="ARBA00001968"/>
    </source>
</evidence>
<dbReference type="Gene3D" id="3.90.950.10">
    <property type="match status" value="1"/>
</dbReference>